<organism evidence="2 3">
    <name type="scientific">Candidatus Eisenbergiella merdavium</name>
    <dbReference type="NCBI Taxonomy" id="2838551"/>
    <lineage>
        <taxon>Bacteria</taxon>
        <taxon>Bacillati</taxon>
        <taxon>Bacillota</taxon>
        <taxon>Clostridia</taxon>
        <taxon>Lachnospirales</taxon>
        <taxon>Lachnospiraceae</taxon>
        <taxon>Eisenbergiella</taxon>
    </lineage>
</organism>
<dbReference type="Pfam" id="PF01381">
    <property type="entry name" value="HTH_3"/>
    <property type="match status" value="1"/>
</dbReference>
<protein>
    <submittedName>
        <fullName evidence="2">Helix-turn-helix transcriptional regulator</fullName>
    </submittedName>
</protein>
<gene>
    <name evidence="2" type="ORF">H9761_19820</name>
</gene>
<dbReference type="InterPro" id="IPR010982">
    <property type="entry name" value="Lambda_DNA-bd_dom_sf"/>
</dbReference>
<proteinExistence type="predicted"/>
<dbReference type="GO" id="GO:0003677">
    <property type="term" value="F:DNA binding"/>
    <property type="evidence" value="ECO:0007669"/>
    <property type="project" value="InterPro"/>
</dbReference>
<evidence type="ECO:0000313" key="3">
    <source>
        <dbReference type="Proteomes" id="UP000823891"/>
    </source>
</evidence>
<dbReference type="Proteomes" id="UP000823891">
    <property type="component" value="Unassembled WGS sequence"/>
</dbReference>
<dbReference type="EMBL" id="DWWS01000074">
    <property type="protein sequence ID" value="HJC25912.1"/>
    <property type="molecule type" value="Genomic_DNA"/>
</dbReference>
<reference evidence="2" key="2">
    <citation type="submission" date="2021-04" db="EMBL/GenBank/DDBJ databases">
        <authorList>
            <person name="Gilroy R."/>
        </authorList>
    </citation>
    <scope>NUCLEOTIDE SEQUENCE</scope>
    <source>
        <strain evidence="2">USAMLcec2-132</strain>
    </source>
</reference>
<reference evidence="2" key="1">
    <citation type="journal article" date="2021" name="PeerJ">
        <title>Extensive microbial diversity within the chicken gut microbiome revealed by metagenomics and culture.</title>
        <authorList>
            <person name="Gilroy R."/>
            <person name="Ravi A."/>
            <person name="Getino M."/>
            <person name="Pursley I."/>
            <person name="Horton D.L."/>
            <person name="Alikhan N.F."/>
            <person name="Baker D."/>
            <person name="Gharbi K."/>
            <person name="Hall N."/>
            <person name="Watson M."/>
            <person name="Adriaenssens E.M."/>
            <person name="Foster-Nyarko E."/>
            <person name="Jarju S."/>
            <person name="Secka A."/>
            <person name="Antonio M."/>
            <person name="Oren A."/>
            <person name="Chaudhuri R.R."/>
            <person name="La Ragione R."/>
            <person name="Hildebrand F."/>
            <person name="Pallen M.J."/>
        </authorList>
    </citation>
    <scope>NUCLEOTIDE SEQUENCE</scope>
    <source>
        <strain evidence="2">USAMLcec2-132</strain>
    </source>
</reference>
<dbReference type="CDD" id="cd00093">
    <property type="entry name" value="HTH_XRE"/>
    <property type="match status" value="1"/>
</dbReference>
<dbReference type="SUPFAM" id="SSF47413">
    <property type="entry name" value="lambda repressor-like DNA-binding domains"/>
    <property type="match status" value="1"/>
</dbReference>
<feature type="domain" description="HTH cro/C1-type" evidence="1">
    <location>
        <begin position="3"/>
        <end position="51"/>
    </location>
</feature>
<evidence type="ECO:0000313" key="2">
    <source>
        <dbReference type="EMBL" id="HJC25912.1"/>
    </source>
</evidence>
<dbReference type="PROSITE" id="PS50943">
    <property type="entry name" value="HTH_CROC1"/>
    <property type="match status" value="1"/>
</dbReference>
<comment type="caution">
    <text evidence="2">The sequence shown here is derived from an EMBL/GenBank/DDBJ whole genome shotgun (WGS) entry which is preliminary data.</text>
</comment>
<dbReference type="SMART" id="SM00530">
    <property type="entry name" value="HTH_XRE"/>
    <property type="match status" value="1"/>
</dbReference>
<dbReference type="Gene3D" id="1.10.260.40">
    <property type="entry name" value="lambda repressor-like DNA-binding domains"/>
    <property type="match status" value="1"/>
</dbReference>
<accession>A0A9D2NI48</accession>
<dbReference type="InterPro" id="IPR001387">
    <property type="entry name" value="Cro/C1-type_HTH"/>
</dbReference>
<name>A0A9D2NI48_9FIRM</name>
<sequence length="92" mass="10606">MAERGWSVYRLARECGLSESTVANIFRRNGSPSLETLQTMCRGLGIPMSRFFAENEMVELTPELRELFEQWALLTKEQKNSILEVIRLLGQK</sequence>
<dbReference type="AlphaFoldDB" id="A0A9D2NI48"/>
<evidence type="ECO:0000259" key="1">
    <source>
        <dbReference type="PROSITE" id="PS50943"/>
    </source>
</evidence>